<evidence type="ECO:0000313" key="3">
    <source>
        <dbReference type="Proteomes" id="UP001168990"/>
    </source>
</evidence>
<keyword evidence="3" id="KW-1185">Reference proteome</keyword>
<evidence type="ECO:0000313" key="2">
    <source>
        <dbReference type="EMBL" id="KAK0160126.1"/>
    </source>
</evidence>
<gene>
    <name evidence="2" type="ORF">PV328_007564</name>
</gene>
<keyword evidence="1" id="KW-0732">Signal</keyword>
<dbReference type="EMBL" id="JAQQBS010001423">
    <property type="protein sequence ID" value="KAK0160126.1"/>
    <property type="molecule type" value="Genomic_DNA"/>
</dbReference>
<reference evidence="2" key="2">
    <citation type="submission" date="2023-03" db="EMBL/GenBank/DDBJ databases">
        <authorList>
            <person name="Inwood S.N."/>
            <person name="Skelly J.G."/>
            <person name="Guhlin J."/>
            <person name="Harrop T.W.R."/>
            <person name="Goldson S.G."/>
            <person name="Dearden P.K."/>
        </authorList>
    </citation>
    <scope>NUCLEOTIDE SEQUENCE</scope>
    <source>
        <strain evidence="2">Irish</strain>
        <tissue evidence="2">Whole body</tissue>
    </source>
</reference>
<reference evidence="2" key="1">
    <citation type="journal article" date="2023" name="bioRxiv">
        <title>Scaffold-level genome assemblies of two parasitoid biocontrol wasps reveal the parthenogenesis mechanism and an associated novel virus.</title>
        <authorList>
            <person name="Inwood S."/>
            <person name="Skelly J."/>
            <person name="Guhlin J."/>
            <person name="Harrop T."/>
            <person name="Goldson S."/>
            <person name="Dearden P."/>
        </authorList>
    </citation>
    <scope>NUCLEOTIDE SEQUENCE</scope>
    <source>
        <strain evidence="2">Irish</strain>
        <tissue evidence="2">Whole body</tissue>
    </source>
</reference>
<name>A0AA39F0Q3_9HYME</name>
<sequence length="149" mass="17114">MKFYGICLFIAIAVALFSMSSAGRVTMSDMSYTGRKEEFSIKHFLFLFKNSHKREQELHQINVPFLEYFFNVACDNDDDCHGIYTCRERKCISPCKVITCGPNASCDIDFRHSAVCRCLLTHRGNPYTGCFERTGFDVRNLPGHPREGY</sequence>
<feature type="signal peptide" evidence="1">
    <location>
        <begin position="1"/>
        <end position="22"/>
    </location>
</feature>
<dbReference type="AlphaFoldDB" id="A0AA39F0Q3"/>
<protein>
    <submittedName>
        <fullName evidence="2">Uncharacterized protein</fullName>
    </submittedName>
</protein>
<accession>A0AA39F0Q3</accession>
<dbReference type="Proteomes" id="UP001168990">
    <property type="component" value="Unassembled WGS sequence"/>
</dbReference>
<comment type="caution">
    <text evidence="2">The sequence shown here is derived from an EMBL/GenBank/DDBJ whole genome shotgun (WGS) entry which is preliminary data.</text>
</comment>
<proteinExistence type="predicted"/>
<organism evidence="2 3">
    <name type="scientific">Microctonus aethiopoides</name>
    <dbReference type="NCBI Taxonomy" id="144406"/>
    <lineage>
        <taxon>Eukaryota</taxon>
        <taxon>Metazoa</taxon>
        <taxon>Ecdysozoa</taxon>
        <taxon>Arthropoda</taxon>
        <taxon>Hexapoda</taxon>
        <taxon>Insecta</taxon>
        <taxon>Pterygota</taxon>
        <taxon>Neoptera</taxon>
        <taxon>Endopterygota</taxon>
        <taxon>Hymenoptera</taxon>
        <taxon>Apocrita</taxon>
        <taxon>Ichneumonoidea</taxon>
        <taxon>Braconidae</taxon>
        <taxon>Euphorinae</taxon>
        <taxon>Microctonus</taxon>
    </lineage>
</organism>
<feature type="chain" id="PRO_5041449979" evidence="1">
    <location>
        <begin position="23"/>
        <end position="149"/>
    </location>
</feature>
<evidence type="ECO:0000256" key="1">
    <source>
        <dbReference type="SAM" id="SignalP"/>
    </source>
</evidence>